<protein>
    <recommendedName>
        <fullName evidence="1">Calponin-homology (CH) domain-containing protein</fullName>
    </recommendedName>
</protein>
<dbReference type="InterPro" id="IPR036872">
    <property type="entry name" value="CH_dom_sf"/>
</dbReference>
<keyword evidence="3" id="KW-1185">Reference proteome</keyword>
<dbReference type="AlphaFoldDB" id="A0A3S5CNY7"/>
<dbReference type="InterPro" id="IPR001715">
    <property type="entry name" value="CH_dom"/>
</dbReference>
<evidence type="ECO:0000313" key="2">
    <source>
        <dbReference type="EMBL" id="VEL36382.1"/>
    </source>
</evidence>
<dbReference type="InterPro" id="IPR050540">
    <property type="entry name" value="F-actin_Monoox_Mical"/>
</dbReference>
<proteinExistence type="predicted"/>
<dbReference type="Gene3D" id="1.10.418.10">
    <property type="entry name" value="Calponin-like domain"/>
    <property type="match status" value="1"/>
</dbReference>
<sequence length="118" mass="13020">MSLSPHSSPSLLQLHGDARSARDALLLWCQRRTQGYAGVNVQNFTTSWNDGLAFGALLHHHCPELLEFNELDSKLPLKNLEKVFSLAQENLGVPRLLDPEGKSSSLKCIPLIFSLVVA</sequence>
<dbReference type="SUPFAM" id="SSF47576">
    <property type="entry name" value="Calponin-homology domain, CH-domain"/>
    <property type="match status" value="1"/>
</dbReference>
<evidence type="ECO:0000313" key="3">
    <source>
        <dbReference type="Proteomes" id="UP000784294"/>
    </source>
</evidence>
<comment type="caution">
    <text evidence="2">The sequence shown here is derived from an EMBL/GenBank/DDBJ whole genome shotgun (WGS) entry which is preliminary data.</text>
</comment>
<organism evidence="2 3">
    <name type="scientific">Protopolystoma xenopodis</name>
    <dbReference type="NCBI Taxonomy" id="117903"/>
    <lineage>
        <taxon>Eukaryota</taxon>
        <taxon>Metazoa</taxon>
        <taxon>Spiralia</taxon>
        <taxon>Lophotrochozoa</taxon>
        <taxon>Platyhelminthes</taxon>
        <taxon>Monogenea</taxon>
        <taxon>Polyopisthocotylea</taxon>
        <taxon>Polystomatidea</taxon>
        <taxon>Polystomatidae</taxon>
        <taxon>Protopolystoma</taxon>
    </lineage>
</organism>
<feature type="domain" description="Calponin-homology (CH)" evidence="1">
    <location>
        <begin position="19"/>
        <end position="118"/>
    </location>
</feature>
<reference evidence="2" key="1">
    <citation type="submission" date="2018-11" db="EMBL/GenBank/DDBJ databases">
        <authorList>
            <consortium name="Pathogen Informatics"/>
        </authorList>
    </citation>
    <scope>NUCLEOTIDE SEQUENCE</scope>
</reference>
<dbReference type="SMART" id="SM00033">
    <property type="entry name" value="CH"/>
    <property type="match status" value="1"/>
</dbReference>
<accession>A0A3S5CNY7</accession>
<dbReference type="PANTHER" id="PTHR23167:SF82">
    <property type="entry name" value="CALPONIN-HOMOLOGY (CH) DOMAIN-CONTAINING PROTEIN"/>
    <property type="match status" value="1"/>
</dbReference>
<dbReference type="PANTHER" id="PTHR23167">
    <property type="entry name" value="CALPONIN HOMOLOGY DOMAIN-CONTAINING PROTEIN DDB_G0272472-RELATED"/>
    <property type="match status" value="1"/>
</dbReference>
<dbReference type="PROSITE" id="PS50021">
    <property type="entry name" value="CH"/>
    <property type="match status" value="1"/>
</dbReference>
<dbReference type="Proteomes" id="UP000784294">
    <property type="component" value="Unassembled WGS sequence"/>
</dbReference>
<dbReference type="EMBL" id="CAAALY010252110">
    <property type="protein sequence ID" value="VEL36382.1"/>
    <property type="molecule type" value="Genomic_DNA"/>
</dbReference>
<evidence type="ECO:0000259" key="1">
    <source>
        <dbReference type="PROSITE" id="PS50021"/>
    </source>
</evidence>
<gene>
    <name evidence="2" type="ORF">PXEA_LOCUS29822</name>
</gene>
<dbReference type="Pfam" id="PF00307">
    <property type="entry name" value="CH"/>
    <property type="match status" value="1"/>
</dbReference>
<name>A0A3S5CNY7_9PLAT</name>
<dbReference type="OrthoDB" id="18853at2759"/>